<comment type="caution">
    <text evidence="2">The sequence shown here is derived from an EMBL/GenBank/DDBJ whole genome shotgun (WGS) entry which is preliminary data.</text>
</comment>
<sequence>MVKAGKECKGFTPDDEAKFSTHPQPDQQEELHRRAVLIQAAYRGYGVPGVSRKSLELHAPCTDDVGGALRSTCLRAVLRPSSVGEPRVAHTLPVVHPSRRPGHRQNVVRSG</sequence>
<evidence type="ECO:0000313" key="3">
    <source>
        <dbReference type="Proteomes" id="UP001176941"/>
    </source>
</evidence>
<gene>
    <name evidence="2" type="ORF">MRATA1EN1_LOCUS30801</name>
</gene>
<protein>
    <submittedName>
        <fullName evidence="2">Uncharacterized protein</fullName>
    </submittedName>
</protein>
<accession>A0ABN8XIG6</accession>
<proteinExistence type="predicted"/>
<dbReference type="CDD" id="cd23767">
    <property type="entry name" value="IQCD"/>
    <property type="match status" value="1"/>
</dbReference>
<organism evidence="2 3">
    <name type="scientific">Rangifer tarandus platyrhynchus</name>
    <name type="common">Svalbard reindeer</name>
    <dbReference type="NCBI Taxonomy" id="3082113"/>
    <lineage>
        <taxon>Eukaryota</taxon>
        <taxon>Metazoa</taxon>
        <taxon>Chordata</taxon>
        <taxon>Craniata</taxon>
        <taxon>Vertebrata</taxon>
        <taxon>Euteleostomi</taxon>
        <taxon>Mammalia</taxon>
        <taxon>Eutheria</taxon>
        <taxon>Laurasiatheria</taxon>
        <taxon>Artiodactyla</taxon>
        <taxon>Ruminantia</taxon>
        <taxon>Pecora</taxon>
        <taxon>Cervidae</taxon>
        <taxon>Odocoileinae</taxon>
        <taxon>Rangifer</taxon>
    </lineage>
</organism>
<evidence type="ECO:0000313" key="2">
    <source>
        <dbReference type="EMBL" id="CAI9149183.1"/>
    </source>
</evidence>
<name>A0ABN8XIG6_RANTA</name>
<dbReference type="Proteomes" id="UP001176941">
    <property type="component" value="Unassembled WGS sequence"/>
</dbReference>
<evidence type="ECO:0000256" key="1">
    <source>
        <dbReference type="SAM" id="MobiDB-lite"/>
    </source>
</evidence>
<keyword evidence="3" id="KW-1185">Reference proteome</keyword>
<feature type="region of interest" description="Disordered" evidence="1">
    <location>
        <begin position="1"/>
        <end position="29"/>
    </location>
</feature>
<dbReference type="EMBL" id="CATKSN020000166">
    <property type="protein sequence ID" value="CAI9149183.1"/>
    <property type="molecule type" value="Genomic_DNA"/>
</dbReference>
<reference evidence="2" key="1">
    <citation type="submission" date="2023-04" db="EMBL/GenBank/DDBJ databases">
        <authorList>
            <consortium name="ELIXIR-Norway"/>
        </authorList>
    </citation>
    <scope>NUCLEOTIDE SEQUENCE [LARGE SCALE GENOMIC DNA]</scope>
</reference>